<evidence type="ECO:0000256" key="2">
    <source>
        <dbReference type="ARBA" id="ARBA00022527"/>
    </source>
</evidence>
<feature type="domain" description="Protein kinase" evidence="10">
    <location>
        <begin position="10"/>
        <end position="274"/>
    </location>
</feature>
<dbReference type="EC" id="2.7.11.1" evidence="1"/>
<dbReference type="InterPro" id="IPR008271">
    <property type="entry name" value="Ser/Thr_kinase_AS"/>
</dbReference>
<dbReference type="InterPro" id="IPR011009">
    <property type="entry name" value="Kinase-like_dom_sf"/>
</dbReference>
<feature type="binding site" evidence="7">
    <location>
        <position position="39"/>
    </location>
    <ligand>
        <name>ATP</name>
        <dbReference type="ChEBI" id="CHEBI:30616"/>
    </ligand>
</feature>
<keyword evidence="2" id="KW-0723">Serine/threonine-protein kinase</keyword>
<evidence type="ECO:0000313" key="11">
    <source>
        <dbReference type="EMBL" id="MFF0546651.1"/>
    </source>
</evidence>
<name>A0ABW6PW43_9NOCA</name>
<sequence length="568" mass="60191">MRDGDVFAGYLIERRLGRGGMGSVYLARHPRLPRRTALKVLDEELFADTELRARFEREADLVAQLDHPNIVTVYDRGADEGRLWISMQYIDGIDAATVDPAALPPDRAVQIVGETAVALDFAHGRHVLHRDVKPANILLAKGTGGQERVYLTDFGIARLTDDPGRLTQTGSFTATIAYASPEQLTGAMMSGRSDQYSLACTLYWLLAGVAPFEAAGPAAVIQGHLQQPPPVLSRVRPGLPAALDDVLARAMAKYPGERFATCAEFAAAARHALSGRSSGALPRVTVPSTDPAAAQAPSHSPAWQGVAAYPAMTPNAPARSGPGAPAPMAPAPVGAPYAPQAGHVPGGPAPRGYGHGRPRRRSTTGLVVGLCAALVVALAAGVGIWVAVSAVNAPPAQRDLDEMRQAFPGLLPSAEIPAGQTWGQGSGFGGMGCTGQVLTGRLTWIPDVHPDAGSPTAYWDCWYAGSYMFPATNTRWPSLRVFRYASAADAEQVVAGFTGGGRESLVSGGRTYTNYVWGTAPQTTPRMATVFPAGDRRHTMILYSTGYGASNDPSREQLIDWWKTLPLN</sequence>
<dbReference type="Gene3D" id="3.30.200.20">
    <property type="entry name" value="Phosphorylase Kinase, domain 1"/>
    <property type="match status" value="1"/>
</dbReference>
<evidence type="ECO:0000259" key="10">
    <source>
        <dbReference type="PROSITE" id="PS50011"/>
    </source>
</evidence>
<dbReference type="Proteomes" id="UP001601444">
    <property type="component" value="Unassembled WGS sequence"/>
</dbReference>
<evidence type="ECO:0000256" key="9">
    <source>
        <dbReference type="SAM" id="Phobius"/>
    </source>
</evidence>
<keyword evidence="9" id="KW-1133">Transmembrane helix</keyword>
<evidence type="ECO:0000256" key="4">
    <source>
        <dbReference type="ARBA" id="ARBA00022741"/>
    </source>
</evidence>
<gene>
    <name evidence="11" type="ORF">ACFYTF_27815</name>
</gene>
<evidence type="ECO:0000256" key="8">
    <source>
        <dbReference type="SAM" id="MobiDB-lite"/>
    </source>
</evidence>
<keyword evidence="3" id="KW-0808">Transferase</keyword>
<keyword evidence="5 11" id="KW-0418">Kinase</keyword>
<evidence type="ECO:0000256" key="6">
    <source>
        <dbReference type="ARBA" id="ARBA00022840"/>
    </source>
</evidence>
<feature type="transmembrane region" description="Helical" evidence="9">
    <location>
        <begin position="366"/>
        <end position="388"/>
    </location>
</feature>
<dbReference type="Gene3D" id="1.10.510.10">
    <property type="entry name" value="Transferase(Phosphotransferase) domain 1"/>
    <property type="match status" value="1"/>
</dbReference>
<dbReference type="EMBL" id="JBIAMX010000024">
    <property type="protein sequence ID" value="MFF0546651.1"/>
    <property type="molecule type" value="Genomic_DNA"/>
</dbReference>
<proteinExistence type="predicted"/>
<dbReference type="PROSITE" id="PS50011">
    <property type="entry name" value="PROTEIN_KINASE_DOM"/>
    <property type="match status" value="1"/>
</dbReference>
<dbReference type="PANTHER" id="PTHR43289">
    <property type="entry name" value="MITOGEN-ACTIVATED PROTEIN KINASE KINASE KINASE 20-RELATED"/>
    <property type="match status" value="1"/>
</dbReference>
<keyword evidence="9" id="KW-0472">Membrane</keyword>
<dbReference type="SUPFAM" id="SSF56112">
    <property type="entry name" value="Protein kinase-like (PK-like)"/>
    <property type="match status" value="1"/>
</dbReference>
<dbReference type="InterPro" id="IPR017441">
    <property type="entry name" value="Protein_kinase_ATP_BS"/>
</dbReference>
<dbReference type="CDD" id="cd14014">
    <property type="entry name" value="STKc_PknB_like"/>
    <property type="match status" value="1"/>
</dbReference>
<evidence type="ECO:0000313" key="12">
    <source>
        <dbReference type="Proteomes" id="UP001601444"/>
    </source>
</evidence>
<dbReference type="InterPro" id="IPR000719">
    <property type="entry name" value="Prot_kinase_dom"/>
</dbReference>
<protein>
    <recommendedName>
        <fullName evidence="1">non-specific serine/threonine protein kinase</fullName>
        <ecNumber evidence="1">2.7.11.1</ecNumber>
    </recommendedName>
</protein>
<keyword evidence="9" id="KW-0812">Transmembrane</keyword>
<dbReference type="RefSeq" id="WP_387702929.1">
    <property type="nucleotide sequence ID" value="NZ_JBIAMX010000024.1"/>
</dbReference>
<feature type="region of interest" description="Disordered" evidence="8">
    <location>
        <begin position="317"/>
        <end position="360"/>
    </location>
</feature>
<accession>A0ABW6PW43</accession>
<reference evidence="11 12" key="1">
    <citation type="submission" date="2024-10" db="EMBL/GenBank/DDBJ databases">
        <title>The Natural Products Discovery Center: Release of the First 8490 Sequenced Strains for Exploring Actinobacteria Biosynthetic Diversity.</title>
        <authorList>
            <person name="Kalkreuter E."/>
            <person name="Kautsar S.A."/>
            <person name="Yang D."/>
            <person name="Bader C.D."/>
            <person name="Teijaro C.N."/>
            <person name="Fluegel L."/>
            <person name="Davis C.M."/>
            <person name="Simpson J.R."/>
            <person name="Lauterbach L."/>
            <person name="Steele A.D."/>
            <person name="Gui C."/>
            <person name="Meng S."/>
            <person name="Li G."/>
            <person name="Viehrig K."/>
            <person name="Ye F."/>
            <person name="Su P."/>
            <person name="Kiefer A.F."/>
            <person name="Nichols A."/>
            <person name="Cepeda A.J."/>
            <person name="Yan W."/>
            <person name="Fan B."/>
            <person name="Jiang Y."/>
            <person name="Adhikari A."/>
            <person name="Zheng C.-J."/>
            <person name="Schuster L."/>
            <person name="Cowan T.M."/>
            <person name="Smanski M.J."/>
            <person name="Chevrette M.G."/>
            <person name="De Carvalho L.P.S."/>
            <person name="Shen B."/>
        </authorList>
    </citation>
    <scope>NUCLEOTIDE SEQUENCE [LARGE SCALE GENOMIC DNA]</scope>
    <source>
        <strain evidence="11 12">NPDC004045</strain>
    </source>
</reference>
<dbReference type="PROSITE" id="PS00107">
    <property type="entry name" value="PROTEIN_KINASE_ATP"/>
    <property type="match status" value="1"/>
</dbReference>
<evidence type="ECO:0000256" key="5">
    <source>
        <dbReference type="ARBA" id="ARBA00022777"/>
    </source>
</evidence>
<evidence type="ECO:0000256" key="3">
    <source>
        <dbReference type="ARBA" id="ARBA00022679"/>
    </source>
</evidence>
<dbReference type="GO" id="GO:0016301">
    <property type="term" value="F:kinase activity"/>
    <property type="evidence" value="ECO:0007669"/>
    <property type="project" value="UniProtKB-KW"/>
</dbReference>
<dbReference type="PROSITE" id="PS00108">
    <property type="entry name" value="PROTEIN_KINASE_ST"/>
    <property type="match status" value="1"/>
</dbReference>
<feature type="compositionally biased region" description="Low complexity" evidence="8">
    <location>
        <begin position="331"/>
        <end position="342"/>
    </location>
</feature>
<organism evidence="11 12">
    <name type="scientific">Nocardia thailandica</name>
    <dbReference type="NCBI Taxonomy" id="257275"/>
    <lineage>
        <taxon>Bacteria</taxon>
        <taxon>Bacillati</taxon>
        <taxon>Actinomycetota</taxon>
        <taxon>Actinomycetes</taxon>
        <taxon>Mycobacteriales</taxon>
        <taxon>Nocardiaceae</taxon>
        <taxon>Nocardia</taxon>
    </lineage>
</organism>
<dbReference type="PANTHER" id="PTHR43289:SF6">
    <property type="entry name" value="SERINE_THREONINE-PROTEIN KINASE NEKL-3"/>
    <property type="match status" value="1"/>
</dbReference>
<dbReference type="Pfam" id="PF00069">
    <property type="entry name" value="Pkinase"/>
    <property type="match status" value="1"/>
</dbReference>
<evidence type="ECO:0000256" key="7">
    <source>
        <dbReference type="PROSITE-ProRule" id="PRU10141"/>
    </source>
</evidence>
<dbReference type="SMART" id="SM00220">
    <property type="entry name" value="S_TKc"/>
    <property type="match status" value="1"/>
</dbReference>
<keyword evidence="4 7" id="KW-0547">Nucleotide-binding</keyword>
<comment type="caution">
    <text evidence="11">The sequence shown here is derived from an EMBL/GenBank/DDBJ whole genome shotgun (WGS) entry which is preliminary data.</text>
</comment>
<keyword evidence="6 7" id="KW-0067">ATP-binding</keyword>
<evidence type="ECO:0000256" key="1">
    <source>
        <dbReference type="ARBA" id="ARBA00012513"/>
    </source>
</evidence>
<keyword evidence="12" id="KW-1185">Reference proteome</keyword>